<keyword evidence="4" id="KW-0238">DNA-binding</keyword>
<dbReference type="GO" id="GO:0000981">
    <property type="term" value="F:DNA-binding transcription factor activity, RNA polymerase II-specific"/>
    <property type="evidence" value="ECO:0007669"/>
    <property type="project" value="InterPro"/>
</dbReference>
<dbReference type="PROSITE" id="PS50048">
    <property type="entry name" value="ZN2_CY6_FUNGAL_2"/>
    <property type="match status" value="1"/>
</dbReference>
<name>A0A9N9YRN0_9HYPO</name>
<dbReference type="InterPro" id="IPR052360">
    <property type="entry name" value="Transcr_Regulatory_Proteins"/>
</dbReference>
<accession>A0A9N9YRN0</accession>
<dbReference type="Pfam" id="PF00172">
    <property type="entry name" value="Zn_clus"/>
    <property type="match status" value="1"/>
</dbReference>
<comment type="caution">
    <text evidence="8">The sequence shown here is derived from an EMBL/GenBank/DDBJ whole genome shotgun (WGS) entry which is preliminary data.</text>
</comment>
<dbReference type="Gene3D" id="4.10.240.10">
    <property type="entry name" value="Zn(2)-C6 fungal-type DNA-binding domain"/>
    <property type="match status" value="1"/>
</dbReference>
<dbReference type="AlphaFoldDB" id="A0A9N9YRN0"/>
<dbReference type="SUPFAM" id="SSF57701">
    <property type="entry name" value="Zn2/Cys6 DNA-binding domain"/>
    <property type="match status" value="1"/>
</dbReference>
<dbReference type="OrthoDB" id="3598904at2759"/>
<keyword evidence="5" id="KW-0804">Transcription</keyword>
<dbReference type="EMBL" id="CABFNQ020000731">
    <property type="protein sequence ID" value="CAH0028316.1"/>
    <property type="molecule type" value="Genomic_DNA"/>
</dbReference>
<sequence length="337" mass="38327">MPQVWLLFARGRSPSAYTWAGQLCVWISLCVSASPTSLNATYAHQADIVNQDLINTHCLHHQSRSLYFATAPMETSSKPKTRRSKKGCRTYRIRRMKCDETSPSCTRCASTGRTCEWFGVFRDRLGTVKPRLRPQQVLAKFPDAKAQELRGFKFFQHRTAREMCPWFDFGFWTSLVLQLSQSEPAVLHAFGVIHETEESLGMPISKDRLTHNEKHKFAVGQYNAAIRLLLGPDGNFRVLATCLIFIHIDLMRGLYEAARGHIRSGPKILEESGNVLSHDVSRMMRTGFCRLDLQAADFDAEAPYYKLLVDELAVLDDALSQPFMTLEDAKEQYDTLL</sequence>
<reference evidence="8" key="1">
    <citation type="submission" date="2021-10" db="EMBL/GenBank/DDBJ databases">
        <authorList>
            <person name="Piombo E."/>
        </authorList>
    </citation>
    <scope>NUCLEOTIDE SEQUENCE</scope>
</reference>
<dbReference type="PANTHER" id="PTHR36206">
    <property type="entry name" value="ASPERCRYPTIN BIOSYNTHESIS CLUSTER-SPECIFIC TRANSCRIPTION REGULATOR ATNN-RELATED"/>
    <property type="match status" value="1"/>
</dbReference>
<dbReference type="PANTHER" id="PTHR36206:SF16">
    <property type="entry name" value="TRANSCRIPTION FACTOR DOMAIN-CONTAINING PROTEIN-RELATED"/>
    <property type="match status" value="1"/>
</dbReference>
<keyword evidence="6" id="KW-0539">Nucleus</keyword>
<dbReference type="GO" id="GO:0008270">
    <property type="term" value="F:zinc ion binding"/>
    <property type="evidence" value="ECO:0007669"/>
    <property type="project" value="InterPro"/>
</dbReference>
<evidence type="ECO:0000256" key="5">
    <source>
        <dbReference type="ARBA" id="ARBA00023163"/>
    </source>
</evidence>
<evidence type="ECO:0000313" key="8">
    <source>
        <dbReference type="EMBL" id="CAH0028316.1"/>
    </source>
</evidence>
<protein>
    <recommendedName>
        <fullName evidence="7">Zn(2)-C6 fungal-type domain-containing protein</fullName>
    </recommendedName>
</protein>
<dbReference type="InterPro" id="IPR036864">
    <property type="entry name" value="Zn2-C6_fun-type_DNA-bd_sf"/>
</dbReference>
<evidence type="ECO:0000259" key="7">
    <source>
        <dbReference type="PROSITE" id="PS50048"/>
    </source>
</evidence>
<keyword evidence="2" id="KW-0862">Zinc</keyword>
<dbReference type="SMART" id="SM00066">
    <property type="entry name" value="GAL4"/>
    <property type="match status" value="1"/>
</dbReference>
<organism evidence="8 9">
    <name type="scientific">Clonostachys rhizophaga</name>
    <dbReference type="NCBI Taxonomy" id="160324"/>
    <lineage>
        <taxon>Eukaryota</taxon>
        <taxon>Fungi</taxon>
        <taxon>Dikarya</taxon>
        <taxon>Ascomycota</taxon>
        <taxon>Pezizomycotina</taxon>
        <taxon>Sordariomycetes</taxon>
        <taxon>Hypocreomycetidae</taxon>
        <taxon>Hypocreales</taxon>
        <taxon>Bionectriaceae</taxon>
        <taxon>Clonostachys</taxon>
    </lineage>
</organism>
<keyword evidence="1" id="KW-0479">Metal-binding</keyword>
<gene>
    <name evidence="8" type="ORF">CRHIZ90672A_00012610</name>
</gene>
<evidence type="ECO:0000256" key="1">
    <source>
        <dbReference type="ARBA" id="ARBA00022723"/>
    </source>
</evidence>
<evidence type="ECO:0000256" key="4">
    <source>
        <dbReference type="ARBA" id="ARBA00023125"/>
    </source>
</evidence>
<keyword evidence="9" id="KW-1185">Reference proteome</keyword>
<evidence type="ECO:0000256" key="2">
    <source>
        <dbReference type="ARBA" id="ARBA00022833"/>
    </source>
</evidence>
<evidence type="ECO:0000256" key="3">
    <source>
        <dbReference type="ARBA" id="ARBA00023015"/>
    </source>
</evidence>
<keyword evidence="3" id="KW-0805">Transcription regulation</keyword>
<proteinExistence type="predicted"/>
<evidence type="ECO:0000256" key="6">
    <source>
        <dbReference type="ARBA" id="ARBA00023242"/>
    </source>
</evidence>
<dbReference type="Proteomes" id="UP000696573">
    <property type="component" value="Unassembled WGS sequence"/>
</dbReference>
<evidence type="ECO:0000313" key="9">
    <source>
        <dbReference type="Proteomes" id="UP000696573"/>
    </source>
</evidence>
<feature type="domain" description="Zn(2)-C6 fungal-type" evidence="7">
    <location>
        <begin position="87"/>
        <end position="117"/>
    </location>
</feature>
<dbReference type="CDD" id="cd00067">
    <property type="entry name" value="GAL4"/>
    <property type="match status" value="1"/>
</dbReference>
<dbReference type="InterPro" id="IPR001138">
    <property type="entry name" value="Zn2Cys6_DnaBD"/>
</dbReference>
<dbReference type="GO" id="GO:0003677">
    <property type="term" value="F:DNA binding"/>
    <property type="evidence" value="ECO:0007669"/>
    <property type="project" value="UniProtKB-KW"/>
</dbReference>